<dbReference type="Pfam" id="PF14432">
    <property type="entry name" value="DYW_deaminase"/>
    <property type="match status" value="1"/>
</dbReference>
<dbReference type="InterPro" id="IPR032867">
    <property type="entry name" value="DYW_dom"/>
</dbReference>
<comment type="similarity">
    <text evidence="1">Belongs to the PPR family. PCMP-H subfamily.</text>
</comment>
<comment type="caution">
    <text evidence="3">The sequence shown here is derived from an EMBL/GenBank/DDBJ whole genome shotgun (WGS) entry which is preliminary data.</text>
</comment>
<protein>
    <recommendedName>
        <fullName evidence="2">DYW domain-containing protein</fullName>
    </recommendedName>
</protein>
<accession>A0AAE1REQ4</accession>
<sequence length="196" mass="22098">MKPKGQMFLGVFHACSVVGDIVEGMLHFESMSKNYDIVLSMEQYVGVISWELGAWDRCAEIVELLDPSRLDEQSKAGFLAVKPSKEKEKKSAQSLLRLEAKGLKQLMKEDGYTPETKFVLHDVDQETKEDVLMAHNEKLAFAQGFMNSSARSPIRIIKNLRVCGDCHNALKIASKLVGQEIIMLDAKRFHHLNYGL</sequence>
<evidence type="ECO:0000313" key="4">
    <source>
        <dbReference type="Proteomes" id="UP001291623"/>
    </source>
</evidence>
<proteinExistence type="inferred from homology"/>
<keyword evidence="4" id="KW-1185">Reference proteome</keyword>
<reference evidence="3" key="1">
    <citation type="submission" date="2023-12" db="EMBL/GenBank/DDBJ databases">
        <title>Genome assembly of Anisodus tanguticus.</title>
        <authorList>
            <person name="Wang Y.-J."/>
        </authorList>
    </citation>
    <scope>NUCLEOTIDE SEQUENCE</scope>
    <source>
        <strain evidence="3">KB-2021</strain>
        <tissue evidence="3">Leaf</tissue>
    </source>
</reference>
<dbReference type="GO" id="GO:0008270">
    <property type="term" value="F:zinc ion binding"/>
    <property type="evidence" value="ECO:0007669"/>
    <property type="project" value="InterPro"/>
</dbReference>
<organism evidence="3 4">
    <name type="scientific">Anisodus tanguticus</name>
    <dbReference type="NCBI Taxonomy" id="243964"/>
    <lineage>
        <taxon>Eukaryota</taxon>
        <taxon>Viridiplantae</taxon>
        <taxon>Streptophyta</taxon>
        <taxon>Embryophyta</taxon>
        <taxon>Tracheophyta</taxon>
        <taxon>Spermatophyta</taxon>
        <taxon>Magnoliopsida</taxon>
        <taxon>eudicotyledons</taxon>
        <taxon>Gunneridae</taxon>
        <taxon>Pentapetalae</taxon>
        <taxon>asterids</taxon>
        <taxon>lamiids</taxon>
        <taxon>Solanales</taxon>
        <taxon>Solanaceae</taxon>
        <taxon>Solanoideae</taxon>
        <taxon>Hyoscyameae</taxon>
        <taxon>Anisodus</taxon>
    </lineage>
</organism>
<feature type="domain" description="DYW" evidence="2">
    <location>
        <begin position="111"/>
        <end position="195"/>
    </location>
</feature>
<evidence type="ECO:0000256" key="1">
    <source>
        <dbReference type="ARBA" id="ARBA00006643"/>
    </source>
</evidence>
<evidence type="ECO:0000259" key="2">
    <source>
        <dbReference type="Pfam" id="PF14432"/>
    </source>
</evidence>
<dbReference type="Proteomes" id="UP001291623">
    <property type="component" value="Unassembled WGS sequence"/>
</dbReference>
<gene>
    <name evidence="3" type="ORF">RND71_032077</name>
</gene>
<name>A0AAE1REQ4_9SOLA</name>
<dbReference type="EMBL" id="JAVYJV010000017">
    <property type="protein sequence ID" value="KAK4349322.1"/>
    <property type="molecule type" value="Genomic_DNA"/>
</dbReference>
<evidence type="ECO:0000313" key="3">
    <source>
        <dbReference type="EMBL" id="KAK4349322.1"/>
    </source>
</evidence>
<dbReference type="AlphaFoldDB" id="A0AAE1REQ4"/>